<dbReference type="Proteomes" id="UP000287651">
    <property type="component" value="Unassembled WGS sequence"/>
</dbReference>
<organism evidence="6 7">
    <name type="scientific">Ensete ventricosum</name>
    <name type="common">Abyssinian banana</name>
    <name type="synonym">Musa ensete</name>
    <dbReference type="NCBI Taxonomy" id="4639"/>
    <lineage>
        <taxon>Eukaryota</taxon>
        <taxon>Viridiplantae</taxon>
        <taxon>Streptophyta</taxon>
        <taxon>Embryophyta</taxon>
        <taxon>Tracheophyta</taxon>
        <taxon>Spermatophyta</taxon>
        <taxon>Magnoliopsida</taxon>
        <taxon>Liliopsida</taxon>
        <taxon>Zingiberales</taxon>
        <taxon>Musaceae</taxon>
        <taxon>Ensete</taxon>
    </lineage>
</organism>
<dbReference type="GO" id="GO:0009908">
    <property type="term" value="P:flower development"/>
    <property type="evidence" value="ECO:0007669"/>
    <property type="project" value="UniProtKB-KW"/>
</dbReference>
<keyword evidence="3 4" id="KW-0287">Flowering</keyword>
<feature type="region of interest" description="Disordered" evidence="5">
    <location>
        <begin position="302"/>
        <end position="322"/>
    </location>
</feature>
<keyword evidence="4" id="KW-0217">Developmental protein</keyword>
<dbReference type="Pfam" id="PF07899">
    <property type="entry name" value="Frigida"/>
    <property type="match status" value="1"/>
</dbReference>
<dbReference type="GO" id="GO:0030154">
    <property type="term" value="P:cell differentiation"/>
    <property type="evidence" value="ECO:0007669"/>
    <property type="project" value="UniProtKB-KW"/>
</dbReference>
<keyword evidence="2 4" id="KW-0221">Differentiation</keyword>
<evidence type="ECO:0000313" key="6">
    <source>
        <dbReference type="EMBL" id="RRT77780.1"/>
    </source>
</evidence>
<dbReference type="EMBL" id="AMZH03001838">
    <property type="protein sequence ID" value="RRT77780.1"/>
    <property type="molecule type" value="Genomic_DNA"/>
</dbReference>
<protein>
    <recommendedName>
        <fullName evidence="4">FRIGIDA-like protein</fullName>
    </recommendedName>
</protein>
<reference evidence="6 7" key="1">
    <citation type="journal article" date="2014" name="Agronomy (Basel)">
        <title>A Draft Genome Sequence for Ensete ventricosum, the Drought-Tolerant Tree Against Hunger.</title>
        <authorList>
            <person name="Harrison J."/>
            <person name="Moore K.A."/>
            <person name="Paszkiewicz K."/>
            <person name="Jones T."/>
            <person name="Grant M."/>
            <person name="Ambacheew D."/>
            <person name="Muzemil S."/>
            <person name="Studholme D.J."/>
        </authorList>
    </citation>
    <scope>NUCLEOTIDE SEQUENCE [LARGE SCALE GENOMIC DNA]</scope>
</reference>
<comment type="similarity">
    <text evidence="1 4">Belongs to the Frigida family.</text>
</comment>
<comment type="caution">
    <text evidence="6">The sequence shown here is derived from an EMBL/GenBank/DDBJ whole genome shotgun (WGS) entry which is preliminary data.</text>
</comment>
<feature type="non-terminal residue" evidence="6">
    <location>
        <position position="1"/>
    </location>
</feature>
<dbReference type="AlphaFoldDB" id="A0A427ANI8"/>
<gene>
    <name evidence="6" type="ORF">B296_00020432</name>
</gene>
<dbReference type="InterPro" id="IPR012474">
    <property type="entry name" value="Frigida"/>
</dbReference>
<evidence type="ECO:0000256" key="2">
    <source>
        <dbReference type="ARBA" id="ARBA00022782"/>
    </source>
</evidence>
<evidence type="ECO:0000256" key="3">
    <source>
        <dbReference type="ARBA" id="ARBA00023089"/>
    </source>
</evidence>
<sequence length="322" mass="35650">IINDMLSKEMNVEAVDLICAFELKDKYPPSPLLVSFLQKSTLFAKDERMEGQSSLKSQREANEKHLERLKLVAKCLDNYKLDSSELASFNITQKIAKIERVIAKDDERLKNKNLKRKAQDLGQIQLKNYWCSSAKPSHSIMPHFGQHYQEQQSASLANPEGYYVSLHRRNTHDDGFGLHNELCGVSSLTMGVHTSAGVGSELVAATAEGTAGSTVENSSRPFTNYDGDLYKLHGNEALDERLVGQHFLATHPEAWMGPSSVAGQNVYYSQASGDGYGTGSLGTNLYQFADTVLEREAYYANSSISNPPTSVPNQSYYPSHIS</sequence>
<evidence type="ECO:0000256" key="1">
    <source>
        <dbReference type="ARBA" id="ARBA00008956"/>
    </source>
</evidence>
<evidence type="ECO:0000256" key="4">
    <source>
        <dbReference type="RuleBase" id="RU364012"/>
    </source>
</evidence>
<evidence type="ECO:0000256" key="5">
    <source>
        <dbReference type="SAM" id="MobiDB-lite"/>
    </source>
</evidence>
<proteinExistence type="inferred from homology"/>
<dbReference type="PANTHER" id="PTHR31791:SF49">
    <property type="entry name" value="INACTIVE PROTEIN FRIGIDA"/>
    <property type="match status" value="1"/>
</dbReference>
<name>A0A427ANI8_ENSVE</name>
<dbReference type="PANTHER" id="PTHR31791">
    <property type="entry name" value="FRIGIDA-LIKE PROTEIN 3-RELATED"/>
    <property type="match status" value="1"/>
</dbReference>
<accession>A0A427ANI8</accession>
<evidence type="ECO:0000313" key="7">
    <source>
        <dbReference type="Proteomes" id="UP000287651"/>
    </source>
</evidence>